<name>A0A6M3KQR1_9ZZZZ</name>
<protein>
    <submittedName>
        <fullName evidence="2">Uncharacterized protein</fullName>
    </submittedName>
</protein>
<organism evidence="2">
    <name type="scientific">viral metagenome</name>
    <dbReference type="NCBI Taxonomy" id="1070528"/>
    <lineage>
        <taxon>unclassified sequences</taxon>
        <taxon>metagenomes</taxon>
        <taxon>organismal metagenomes</taxon>
    </lineage>
</organism>
<gene>
    <name evidence="2" type="ORF">MM415A00199_0046</name>
    <name evidence="1" type="ORF">MM415B00346_0032</name>
</gene>
<evidence type="ECO:0000313" key="2">
    <source>
        <dbReference type="EMBL" id="QJA84389.1"/>
    </source>
</evidence>
<proteinExistence type="predicted"/>
<sequence>MTYEIDIFTLAEAREGDGPIISASEWRQETRLDEAGSFSLIMPAMDPRGSFVSLKDRLRCYGRIGTVRTLLGVGIVDQRELSVDSESLNVTGPDILHELAGRYTAGETICNTEWTYITYGGAAHGAVRHLHDSDDVDMPLAYDGNTGTHDSEALDISYVGSGSTQHWVYVGFDQKFSGCHFYFETLNTAGSATLEGQIFDGVNWVGVTLTDGTIAGGRTWGVNGQVTFVTPASWVRNEPTVTSGDWFWIRFRALNPGTTSTDIEIAEVKIYGDVPTTDGINQIMAYAPTTWVQSGYGATGAEAIFSSAKMSVLEALKALAEKTTEHFTYAWNSGVGKWEITWVTAWTASNHIAVWGGEPADIGAATAIVPIIDLSESRDSTEVYSRIYPTGIGRGAGEATLATSSYATDKWAGYTIDKSNNYILRTAAETTFGRIERHEEFSDVVFDDADQDTVAAADMLATSAYNWLKEHSSEEKFYTFRVSGYHATLAVGYKTDAVVERYRTATKVININTLVAATPLNIMATTLTWDQDGNVVTDMNATTLSSRFVEDDARVIAKTIQEFRRLKKGWGLSAAAQGGSAGHTRMHNLLNADDHGDTLTKSPTAGHVIVGDGTDWTTLAVGTAGQVLAVSAGVPAWTNSTGGRIFVFFYADALVVGDLGLRLYVDAGYTVNTIHASVGTAPTGSVITVVVYDNGGSGMSTNIADGAYAGTSSPVQAVTSGHYFTCAVTAIGSTTPGTGLVVQVRCG</sequence>
<dbReference type="EMBL" id="MT141556">
    <property type="protein sequence ID" value="QJA66522.1"/>
    <property type="molecule type" value="Genomic_DNA"/>
</dbReference>
<dbReference type="AlphaFoldDB" id="A0A6M3KQR1"/>
<accession>A0A6M3KQR1</accession>
<evidence type="ECO:0000313" key="1">
    <source>
        <dbReference type="EMBL" id="QJA66522.1"/>
    </source>
</evidence>
<reference evidence="2" key="1">
    <citation type="submission" date="2020-03" db="EMBL/GenBank/DDBJ databases">
        <title>The deep terrestrial virosphere.</title>
        <authorList>
            <person name="Holmfeldt K."/>
            <person name="Nilsson E."/>
            <person name="Simone D."/>
            <person name="Lopez-Fernandez M."/>
            <person name="Wu X."/>
            <person name="de Brujin I."/>
            <person name="Lundin D."/>
            <person name="Andersson A."/>
            <person name="Bertilsson S."/>
            <person name="Dopson M."/>
        </authorList>
    </citation>
    <scope>NUCLEOTIDE SEQUENCE</scope>
    <source>
        <strain evidence="2">MM415A00199</strain>
        <strain evidence="1">MM415B00346</strain>
    </source>
</reference>
<dbReference type="EMBL" id="MT142528">
    <property type="protein sequence ID" value="QJA84389.1"/>
    <property type="molecule type" value="Genomic_DNA"/>
</dbReference>